<feature type="transmembrane region" description="Helical" evidence="1">
    <location>
        <begin position="199"/>
        <end position="220"/>
    </location>
</feature>
<protein>
    <submittedName>
        <fullName evidence="2">PTS sugar transporter</fullName>
    </submittedName>
</protein>
<comment type="caution">
    <text evidence="2">The sequence shown here is derived from an EMBL/GenBank/DDBJ whole genome shotgun (WGS) entry which is preliminary data.</text>
</comment>
<name>A0ABP8KCE6_9ACTN</name>
<feature type="transmembrane region" description="Helical" evidence="1">
    <location>
        <begin position="343"/>
        <end position="364"/>
    </location>
</feature>
<dbReference type="EMBL" id="BAABFR010000116">
    <property type="protein sequence ID" value="GAA4404068.1"/>
    <property type="molecule type" value="Genomic_DNA"/>
</dbReference>
<feature type="transmembrane region" description="Helical" evidence="1">
    <location>
        <begin position="446"/>
        <end position="465"/>
    </location>
</feature>
<feature type="transmembrane region" description="Helical" evidence="1">
    <location>
        <begin position="226"/>
        <end position="244"/>
    </location>
</feature>
<keyword evidence="3" id="KW-1185">Reference proteome</keyword>
<evidence type="ECO:0000313" key="2">
    <source>
        <dbReference type="EMBL" id="GAA4404068.1"/>
    </source>
</evidence>
<dbReference type="Proteomes" id="UP001500635">
    <property type="component" value="Unassembled WGS sequence"/>
</dbReference>
<evidence type="ECO:0000256" key="1">
    <source>
        <dbReference type="SAM" id="Phobius"/>
    </source>
</evidence>
<dbReference type="RefSeq" id="WP_345000602.1">
    <property type="nucleotide sequence ID" value="NZ_BAABFR010000116.1"/>
</dbReference>
<feature type="transmembrane region" description="Helical" evidence="1">
    <location>
        <begin position="485"/>
        <end position="503"/>
    </location>
</feature>
<reference evidence="3" key="1">
    <citation type="journal article" date="2019" name="Int. J. Syst. Evol. Microbiol.">
        <title>The Global Catalogue of Microorganisms (GCM) 10K type strain sequencing project: providing services to taxonomists for standard genome sequencing and annotation.</title>
        <authorList>
            <consortium name="The Broad Institute Genomics Platform"/>
            <consortium name="The Broad Institute Genome Sequencing Center for Infectious Disease"/>
            <person name="Wu L."/>
            <person name="Ma J."/>
        </authorList>
    </citation>
    <scope>NUCLEOTIDE SEQUENCE [LARGE SCALE GENOMIC DNA]</scope>
    <source>
        <strain evidence="3">JCM 17688</strain>
    </source>
</reference>
<feature type="transmembrane region" description="Helical" evidence="1">
    <location>
        <begin position="256"/>
        <end position="281"/>
    </location>
</feature>
<organism evidence="2 3">
    <name type="scientific">Tsukamurella soli</name>
    <dbReference type="NCBI Taxonomy" id="644556"/>
    <lineage>
        <taxon>Bacteria</taxon>
        <taxon>Bacillati</taxon>
        <taxon>Actinomycetota</taxon>
        <taxon>Actinomycetes</taxon>
        <taxon>Mycobacteriales</taxon>
        <taxon>Tsukamurellaceae</taxon>
        <taxon>Tsukamurella</taxon>
    </lineage>
</organism>
<evidence type="ECO:0000313" key="3">
    <source>
        <dbReference type="Proteomes" id="UP001500635"/>
    </source>
</evidence>
<keyword evidence="1" id="KW-0472">Membrane</keyword>
<sequence length="522" mass="53518">MRRIALLGSSGGNLHRLGGADPAQLIRSIQDQLARTDLELAAACFVSADGSLDSLTTNSTGTLWTLDQNAPRIVATGLLTEMNGLARTADRAIADAIDRGEIDGLILVSADPSDINTATVATAAARGLPVVGSGGSSVAAANALGARLVAASGTTGTTNHTRAIGYAAGFAREWGLRYRAADLPRTPHEWWRKYDPRPILVDALPAVLAVSFVIGLLRYLPADAQHRYTALLQPLILIVVAFTASARTSNVGQAGMLAGVLAGVMSAHSGLLGALIGGYLAGFLADLLVTAPLRRNWPATTANILGSGIAGVVAGAIVYLGLQRPGAALNSWLNHILSLGLAHAGWLIGGLLGAAMWTIMMRGFYHSLILPLMVVEFSERGLSFLAAVDMSALVAVSAGLALANVLLPQRTGDRGAARHTLTVNLAFGTFVEGSVPYLRRNHSAKAVAVVAATAGAVIIGAGAGYGVTYIPIPALPLVGDHWQCLALGAACAAAVALLGSLLINGLDRIRTPVPPAGPVSAG</sequence>
<keyword evidence="1" id="KW-0812">Transmembrane</keyword>
<keyword evidence="2" id="KW-0813">Transport</keyword>
<keyword evidence="1" id="KW-1133">Transmembrane helix</keyword>
<accession>A0ABP8KCE6</accession>
<gene>
    <name evidence="2" type="ORF">GCM10023147_46210</name>
</gene>
<proteinExistence type="predicted"/>
<keyword evidence="2" id="KW-0762">Sugar transport</keyword>
<feature type="transmembrane region" description="Helical" evidence="1">
    <location>
        <begin position="301"/>
        <end position="322"/>
    </location>
</feature>
<feature type="transmembrane region" description="Helical" evidence="1">
    <location>
        <begin position="384"/>
        <end position="407"/>
    </location>
</feature>